<protein>
    <submittedName>
        <fullName evidence="1">Uncharacterized protein</fullName>
    </submittedName>
</protein>
<comment type="caution">
    <text evidence="1">The sequence shown here is derived from an EMBL/GenBank/DDBJ whole genome shotgun (WGS) entry which is preliminary data.</text>
</comment>
<dbReference type="EMBL" id="MBEV02000002">
    <property type="protein sequence ID" value="MUP04290.1"/>
    <property type="molecule type" value="Genomic_DNA"/>
</dbReference>
<sequence>MKNELVHEIWLDPEPDGQLLPGLCLAGPMGDGFRALLNEGAVKAGEVTGQSHFDVMTKYWKLQGWGKYNTEHRQDHEPYPDEWVRIQRHFFDAMGIVD</sequence>
<dbReference type="Proteomes" id="UP000175993">
    <property type="component" value="Unassembled WGS sequence"/>
</dbReference>
<gene>
    <name evidence="1" type="ORF">BBI04_005610</name>
</gene>
<dbReference type="AlphaFoldDB" id="A0ABD6G5Z0"/>
<accession>A0ABD6G5Z0</accession>
<reference evidence="1 2" key="1">
    <citation type="submission" date="2019-11" db="EMBL/GenBank/DDBJ databases">
        <title>Whole-genome sequencing of Allorhizobium vitis.</title>
        <authorList>
            <person name="Gan H.M."/>
            <person name="Savka M.A."/>
        </authorList>
    </citation>
    <scope>NUCLEOTIDE SEQUENCE [LARGE SCALE GENOMIC DNA]</scope>
    <source>
        <strain evidence="1 2">AB4</strain>
    </source>
</reference>
<evidence type="ECO:0000313" key="2">
    <source>
        <dbReference type="Proteomes" id="UP000175993"/>
    </source>
</evidence>
<organism evidence="1 2">
    <name type="scientific">Agrobacterium vitis</name>
    <name type="common">Rhizobium vitis</name>
    <dbReference type="NCBI Taxonomy" id="373"/>
    <lineage>
        <taxon>Bacteria</taxon>
        <taxon>Pseudomonadati</taxon>
        <taxon>Pseudomonadota</taxon>
        <taxon>Alphaproteobacteria</taxon>
        <taxon>Hyphomicrobiales</taxon>
        <taxon>Rhizobiaceae</taxon>
        <taxon>Rhizobium/Agrobacterium group</taxon>
        <taxon>Agrobacterium</taxon>
    </lineage>
</organism>
<evidence type="ECO:0000313" key="1">
    <source>
        <dbReference type="EMBL" id="MUP04290.1"/>
    </source>
</evidence>
<proteinExistence type="predicted"/>
<name>A0ABD6G5Z0_AGRVI</name>
<dbReference type="RefSeq" id="WP_070163591.1">
    <property type="nucleotide sequence ID" value="NZ_CP118259.1"/>
</dbReference>